<name>A0ABR6GRT1_9BURK</name>
<dbReference type="EMBL" id="JACHXO010000003">
    <property type="protein sequence ID" value="MBB3194823.1"/>
    <property type="molecule type" value="Genomic_DNA"/>
</dbReference>
<dbReference type="Pfam" id="PF09992">
    <property type="entry name" value="NAGPA"/>
    <property type="match status" value="1"/>
</dbReference>
<comment type="caution">
    <text evidence="3">The sequence shown here is derived from an EMBL/GenBank/DDBJ whole genome shotgun (WGS) entry which is preliminary data.</text>
</comment>
<keyword evidence="4" id="KW-1185">Reference proteome</keyword>
<evidence type="ECO:0000313" key="4">
    <source>
        <dbReference type="Proteomes" id="UP000574369"/>
    </source>
</evidence>
<organism evidence="3 4">
    <name type="scientific">Roseateles terrae</name>
    <dbReference type="NCBI Taxonomy" id="431060"/>
    <lineage>
        <taxon>Bacteria</taxon>
        <taxon>Pseudomonadati</taxon>
        <taxon>Pseudomonadota</taxon>
        <taxon>Betaproteobacteria</taxon>
        <taxon>Burkholderiales</taxon>
        <taxon>Sphaerotilaceae</taxon>
        <taxon>Roseateles</taxon>
    </lineage>
</organism>
<dbReference type="RefSeq" id="WP_184294585.1">
    <property type="nucleotide sequence ID" value="NZ_JACHXO010000003.1"/>
</dbReference>
<feature type="compositionally biased region" description="Polar residues" evidence="1">
    <location>
        <begin position="381"/>
        <end position="391"/>
    </location>
</feature>
<dbReference type="Proteomes" id="UP000574369">
    <property type="component" value="Unassembled WGS sequence"/>
</dbReference>
<evidence type="ECO:0000259" key="2">
    <source>
        <dbReference type="Pfam" id="PF09992"/>
    </source>
</evidence>
<accession>A0ABR6GRT1</accession>
<dbReference type="InterPro" id="IPR018711">
    <property type="entry name" value="NAGPA"/>
</dbReference>
<evidence type="ECO:0000256" key="1">
    <source>
        <dbReference type="SAM" id="MobiDB-lite"/>
    </source>
</evidence>
<feature type="compositionally biased region" description="Low complexity" evidence="1">
    <location>
        <begin position="60"/>
        <end position="79"/>
    </location>
</feature>
<feature type="compositionally biased region" description="Low complexity" evidence="1">
    <location>
        <begin position="353"/>
        <end position="369"/>
    </location>
</feature>
<feature type="region of interest" description="Disordered" evidence="1">
    <location>
        <begin position="49"/>
        <end position="79"/>
    </location>
</feature>
<sequence>MAPCRSKPSLSNSLPGEVGPGVPRSRPLTRMLGLLALAAGLLSGCASPVGEPSPTDARTGAYGSSGPSGPTAAPSASSVPAAPPAAAVVLSWSPVDGATGLLYARDAATKGQVLHWLRLDLQDPTLALRLTPPRDRGRPLDQFEGATQALAAVNASFFTSRFEPRGWTLSAGEAWTSILAADDSPWLHCDTRQHCDMQLTPPVPAPPPGGLAVAGTPWLIRDGSPRQASDDNSCNFCKVRHPRTAIGLDASRRFLTVVVVEGRQPGAVGMTLAELAQHLRSQGVAQALNLDGGGSTALLLQGRLVTGRPFNEPGLRPLANALMVSRAAGAAAPRHGKDGSASGADLSSRTERPPSSASASTSASEPSARGSVPPRPLLLNLQMSASTPPQP</sequence>
<feature type="region of interest" description="Disordered" evidence="1">
    <location>
        <begin position="1"/>
        <end position="22"/>
    </location>
</feature>
<reference evidence="3 4" key="1">
    <citation type="submission" date="2020-08" db="EMBL/GenBank/DDBJ databases">
        <title>Genomic Encyclopedia of Type Strains, Phase III (KMG-III): the genomes of soil and plant-associated and newly described type strains.</title>
        <authorList>
            <person name="Whitman W."/>
        </authorList>
    </citation>
    <scope>NUCLEOTIDE SEQUENCE [LARGE SCALE GENOMIC DNA]</scope>
    <source>
        <strain evidence="3 4">CECT 7247</strain>
    </source>
</reference>
<feature type="region of interest" description="Disordered" evidence="1">
    <location>
        <begin position="330"/>
        <end position="391"/>
    </location>
</feature>
<proteinExistence type="predicted"/>
<protein>
    <recommendedName>
        <fullName evidence="2">Phosphodiester glycosidase domain-containing protein</fullName>
    </recommendedName>
</protein>
<evidence type="ECO:0000313" key="3">
    <source>
        <dbReference type="EMBL" id="MBB3194823.1"/>
    </source>
</evidence>
<feature type="domain" description="Phosphodiester glycosidase" evidence="2">
    <location>
        <begin position="148"/>
        <end position="324"/>
    </location>
</feature>
<dbReference type="PANTHER" id="PTHR40446">
    <property type="entry name" value="N-ACETYLGLUCOSAMINE-1-PHOSPHODIESTER ALPHA-N-ACETYLGLUCOSAMINIDASE"/>
    <property type="match status" value="1"/>
</dbReference>
<dbReference type="PANTHER" id="PTHR40446:SF2">
    <property type="entry name" value="N-ACETYLGLUCOSAMINE-1-PHOSPHODIESTER ALPHA-N-ACETYLGLUCOSAMINIDASE"/>
    <property type="match status" value="1"/>
</dbReference>
<gene>
    <name evidence="3" type="ORF">FHS28_002219</name>
</gene>